<feature type="compositionally biased region" description="Basic residues" evidence="1">
    <location>
        <begin position="1"/>
        <end position="11"/>
    </location>
</feature>
<organism evidence="3 4">
    <name type="scientific">Stigmatella ashevillensis</name>
    <dbReference type="NCBI Taxonomy" id="2995309"/>
    <lineage>
        <taxon>Bacteria</taxon>
        <taxon>Pseudomonadati</taxon>
        <taxon>Myxococcota</taxon>
        <taxon>Myxococcia</taxon>
        <taxon>Myxococcales</taxon>
        <taxon>Cystobacterineae</taxon>
        <taxon>Archangiaceae</taxon>
        <taxon>Stigmatella</taxon>
    </lineage>
</organism>
<protein>
    <submittedName>
        <fullName evidence="3">EF-hand domain-containing protein</fullName>
    </submittedName>
</protein>
<dbReference type="Pfam" id="PF13499">
    <property type="entry name" value="EF-hand_7"/>
    <property type="match status" value="1"/>
</dbReference>
<feature type="compositionally biased region" description="Basic and acidic residues" evidence="1">
    <location>
        <begin position="110"/>
        <end position="120"/>
    </location>
</feature>
<comment type="caution">
    <text evidence="3">The sequence shown here is derived from an EMBL/GenBank/DDBJ whole genome shotgun (WGS) entry which is preliminary data.</text>
</comment>
<accession>A0ABT5D4P0</accession>
<reference evidence="3 4" key="1">
    <citation type="submission" date="2022-11" db="EMBL/GenBank/DDBJ databases">
        <title>Minimal conservation of predation-associated metabolite biosynthetic gene clusters underscores biosynthetic potential of Myxococcota including descriptions for ten novel species: Archangium lansinium sp. nov., Myxococcus landrumus sp. nov., Nannocystis bai.</title>
        <authorList>
            <person name="Ahearne A."/>
            <person name="Stevens C."/>
            <person name="Dowd S."/>
        </authorList>
    </citation>
    <scope>NUCLEOTIDE SEQUENCE [LARGE SCALE GENOMIC DNA]</scope>
    <source>
        <strain evidence="3 4">NCWAL01</strain>
    </source>
</reference>
<evidence type="ECO:0000313" key="3">
    <source>
        <dbReference type="EMBL" id="MDC0708634.1"/>
    </source>
</evidence>
<dbReference type="Proteomes" id="UP001221838">
    <property type="component" value="Unassembled WGS sequence"/>
</dbReference>
<proteinExistence type="predicted"/>
<feature type="compositionally biased region" description="Low complexity" evidence="1">
    <location>
        <begin position="82"/>
        <end position="91"/>
    </location>
</feature>
<dbReference type="EMBL" id="JAQNDM010000002">
    <property type="protein sequence ID" value="MDC0708634.1"/>
    <property type="molecule type" value="Genomic_DNA"/>
</dbReference>
<dbReference type="PROSITE" id="PS00018">
    <property type="entry name" value="EF_HAND_1"/>
    <property type="match status" value="1"/>
</dbReference>
<sequence>MAKKKPGKKATAKQPAKRQSTAKKAARKAVAKKGARKAAAKKPARKAVAKKSARKAAAKKPARKAVAKKSARKAAAKKPARKTAVPSPAKAPVKEAAPKVRKPAARKKKAVEVPESHEQEAQEGEEETFSQDGEQVVETTSAGIQPLAPEHAAVDDLTSTGNELLDIFQKYDRNRTGFIEAPEFARLLEALGQNITEEDLQIAFDIIDIDRSGKISWKQFKNWWTSR</sequence>
<evidence type="ECO:0000313" key="4">
    <source>
        <dbReference type="Proteomes" id="UP001221838"/>
    </source>
</evidence>
<name>A0ABT5D4P0_9BACT</name>
<feature type="compositionally biased region" description="Basic residues" evidence="1">
    <location>
        <begin position="99"/>
        <end position="109"/>
    </location>
</feature>
<dbReference type="InterPro" id="IPR011992">
    <property type="entry name" value="EF-hand-dom_pair"/>
</dbReference>
<dbReference type="PROSITE" id="PS50222">
    <property type="entry name" value="EF_HAND_2"/>
    <property type="match status" value="2"/>
</dbReference>
<keyword evidence="4" id="KW-1185">Reference proteome</keyword>
<dbReference type="Gene3D" id="1.10.238.10">
    <property type="entry name" value="EF-hand"/>
    <property type="match status" value="1"/>
</dbReference>
<dbReference type="SUPFAM" id="SSF47473">
    <property type="entry name" value="EF-hand"/>
    <property type="match status" value="1"/>
</dbReference>
<dbReference type="InterPro" id="IPR018247">
    <property type="entry name" value="EF_Hand_1_Ca_BS"/>
</dbReference>
<evidence type="ECO:0000259" key="2">
    <source>
        <dbReference type="PROSITE" id="PS50222"/>
    </source>
</evidence>
<feature type="domain" description="EF-hand" evidence="2">
    <location>
        <begin position="195"/>
        <end position="227"/>
    </location>
</feature>
<dbReference type="RefSeq" id="WP_272136586.1">
    <property type="nucleotide sequence ID" value="NZ_JAQNDM010000002.1"/>
</dbReference>
<gene>
    <name evidence="3" type="ORF">POL68_09155</name>
</gene>
<feature type="region of interest" description="Disordered" evidence="1">
    <location>
        <begin position="1"/>
        <end position="136"/>
    </location>
</feature>
<dbReference type="SMART" id="SM00054">
    <property type="entry name" value="EFh"/>
    <property type="match status" value="2"/>
</dbReference>
<dbReference type="CDD" id="cd00051">
    <property type="entry name" value="EFh"/>
    <property type="match status" value="1"/>
</dbReference>
<feature type="domain" description="EF-hand" evidence="2">
    <location>
        <begin position="159"/>
        <end position="194"/>
    </location>
</feature>
<evidence type="ECO:0000256" key="1">
    <source>
        <dbReference type="SAM" id="MobiDB-lite"/>
    </source>
</evidence>
<feature type="compositionally biased region" description="Basic residues" evidence="1">
    <location>
        <begin position="20"/>
        <end position="81"/>
    </location>
</feature>
<dbReference type="InterPro" id="IPR002048">
    <property type="entry name" value="EF_hand_dom"/>
</dbReference>